<feature type="compositionally biased region" description="Low complexity" evidence="1">
    <location>
        <begin position="65"/>
        <end position="81"/>
    </location>
</feature>
<dbReference type="EMBL" id="CP041186">
    <property type="protein sequence ID" value="QDG54588.1"/>
    <property type="molecule type" value="Genomic_DNA"/>
</dbReference>
<dbReference type="InterPro" id="IPR000253">
    <property type="entry name" value="FHA_dom"/>
</dbReference>
<evidence type="ECO:0000256" key="1">
    <source>
        <dbReference type="SAM" id="MobiDB-lite"/>
    </source>
</evidence>
<dbReference type="PROSITE" id="PS50006">
    <property type="entry name" value="FHA_DOMAIN"/>
    <property type="match status" value="2"/>
</dbReference>
<feature type="domain" description="FHA" evidence="2">
    <location>
        <begin position="228"/>
        <end position="278"/>
    </location>
</feature>
<dbReference type="RefSeq" id="WP_141201032.1">
    <property type="nucleotide sequence ID" value="NZ_CP041186.1"/>
</dbReference>
<dbReference type="Gene3D" id="2.60.200.20">
    <property type="match status" value="2"/>
</dbReference>
<protein>
    <submittedName>
        <fullName evidence="3">FHA domain-containing protein</fullName>
    </submittedName>
</protein>
<name>A0A4Y6Q1W0_PERCE</name>
<feature type="region of interest" description="Disordered" evidence="1">
    <location>
        <begin position="180"/>
        <end position="205"/>
    </location>
</feature>
<dbReference type="PANTHER" id="PTHR23308">
    <property type="entry name" value="NUCLEAR INHIBITOR OF PROTEIN PHOSPHATASE-1"/>
    <property type="match status" value="1"/>
</dbReference>
<sequence>MAPSTDSKIEDMTDAVDVLDEPTDFPFRTERTAQDAVVSSLDARAELVETADRLVRVMASGSARPAAHAAAPQSSPSMQAGTQTGPRPTLVVRSPGGTMETRHTIDAPRFLVGRENCDLELDDRFVARWHIQLFQRDGALILQDLNSRNGVYLRIADDLALEDGDQIVVGDQRFEFRTSWDSPAQQNPTHQNQTQQNKADTDALGASWAGNPVRLIRYMEGDHIGGVYPLGQRMTIGGANADLCFPEDSILSSPHAVIHRDGDRYLLRDLESESGTFIRIADAVELIDGDCFLVGRTRIRLTFA</sequence>
<organism evidence="3 4">
    <name type="scientific">Persicimonas caeni</name>
    <dbReference type="NCBI Taxonomy" id="2292766"/>
    <lineage>
        <taxon>Bacteria</taxon>
        <taxon>Deltaproteobacteria</taxon>
        <taxon>Bradymonadales</taxon>
        <taxon>Bradymonadaceae</taxon>
        <taxon>Persicimonas</taxon>
    </lineage>
</organism>
<dbReference type="Proteomes" id="UP000315995">
    <property type="component" value="Chromosome"/>
</dbReference>
<accession>A0A4Y6Q1W0</accession>
<dbReference type="InterPro" id="IPR008984">
    <property type="entry name" value="SMAD_FHA_dom_sf"/>
</dbReference>
<evidence type="ECO:0000313" key="4">
    <source>
        <dbReference type="Proteomes" id="UP000315995"/>
    </source>
</evidence>
<gene>
    <name evidence="3" type="ORF">FIV42_28735</name>
</gene>
<dbReference type="SUPFAM" id="SSF49879">
    <property type="entry name" value="SMAD/FHA domain"/>
    <property type="match status" value="2"/>
</dbReference>
<proteinExistence type="predicted"/>
<feature type="region of interest" description="Disordered" evidence="1">
    <location>
        <begin position="65"/>
        <end position="99"/>
    </location>
</feature>
<dbReference type="CDD" id="cd00060">
    <property type="entry name" value="FHA"/>
    <property type="match status" value="2"/>
</dbReference>
<dbReference type="AlphaFoldDB" id="A0A4Y6Q1W0"/>
<feature type="domain" description="FHA" evidence="2">
    <location>
        <begin position="110"/>
        <end position="153"/>
    </location>
</feature>
<keyword evidence="4" id="KW-1185">Reference proteome</keyword>
<dbReference type="OrthoDB" id="151099at2"/>
<evidence type="ECO:0000313" key="3">
    <source>
        <dbReference type="EMBL" id="QDG54588.1"/>
    </source>
</evidence>
<dbReference type="Pfam" id="PF00498">
    <property type="entry name" value="FHA"/>
    <property type="match status" value="2"/>
</dbReference>
<reference evidence="3 4" key="1">
    <citation type="submission" date="2019-06" db="EMBL/GenBank/DDBJ databases">
        <title>Persicimonas caeni gen. nov., sp. nov., a predatory bacterium isolated from solar saltern.</title>
        <authorList>
            <person name="Wang S."/>
        </authorList>
    </citation>
    <scope>NUCLEOTIDE SEQUENCE [LARGE SCALE GENOMIC DNA]</scope>
    <source>
        <strain evidence="3 4">YN101</strain>
    </source>
</reference>
<evidence type="ECO:0000259" key="2">
    <source>
        <dbReference type="PROSITE" id="PS50006"/>
    </source>
</evidence>
<dbReference type="SMART" id="SM00240">
    <property type="entry name" value="FHA"/>
    <property type="match status" value="2"/>
</dbReference>
<dbReference type="InterPro" id="IPR050923">
    <property type="entry name" value="Cell_Proc_Reg/RNA_Proc"/>
</dbReference>
<feature type="compositionally biased region" description="Low complexity" evidence="1">
    <location>
        <begin position="185"/>
        <end position="197"/>
    </location>
</feature>
<accession>A0A5B8YJI5</accession>